<dbReference type="PANTHER" id="PTHR37285">
    <property type="entry name" value="SPORE WALL MATURATION PROTEIN DIT1"/>
    <property type="match status" value="1"/>
</dbReference>
<evidence type="ECO:0000313" key="2">
    <source>
        <dbReference type="Proteomes" id="UP000504636"/>
    </source>
</evidence>
<organism evidence="1">
    <name type="scientific">Mytilinidion resinicola</name>
    <dbReference type="NCBI Taxonomy" id="574789"/>
    <lineage>
        <taxon>Eukaryota</taxon>
        <taxon>Fungi</taxon>
        <taxon>Dikarya</taxon>
        <taxon>Ascomycota</taxon>
        <taxon>Pezizomycotina</taxon>
        <taxon>Dothideomycetes</taxon>
        <taxon>Pleosporomycetidae</taxon>
        <taxon>Mytilinidiales</taxon>
        <taxon>Mytilinidiaceae</taxon>
        <taxon>Mytilinidion</taxon>
    </lineage>
</organism>
<dbReference type="Proteomes" id="UP000504636">
    <property type="component" value="Unplaced"/>
</dbReference>
<protein>
    <recommendedName>
        <fullName evidence="4">Pyoverdine/dityrosine biosynthesis protein</fullName>
    </recommendedName>
</protein>
<dbReference type="AlphaFoldDB" id="A0A6A6Y464"/>
<reference evidence="3" key="3">
    <citation type="submission" date="2025-04" db="UniProtKB">
        <authorList>
            <consortium name="RefSeq"/>
        </authorList>
    </citation>
    <scope>IDENTIFICATION</scope>
    <source>
        <strain evidence="3">CBS 304.34</strain>
    </source>
</reference>
<dbReference type="PANTHER" id="PTHR37285:SF6">
    <property type="entry name" value="BIOSYNTHESIS PROTEIN, PUTATIVE (AFU_ORTHOLOGUE AFUA_5G02660)-RELATED"/>
    <property type="match status" value="1"/>
</dbReference>
<gene>
    <name evidence="1 3" type="ORF">BDZ99DRAFT_400679</name>
</gene>
<reference evidence="1 3" key="1">
    <citation type="journal article" date="2020" name="Stud. Mycol.">
        <title>101 Dothideomycetes genomes: a test case for predicting lifestyles and emergence of pathogens.</title>
        <authorList>
            <person name="Haridas S."/>
            <person name="Albert R."/>
            <person name="Binder M."/>
            <person name="Bloem J."/>
            <person name="Labutti K."/>
            <person name="Salamov A."/>
            <person name="Andreopoulos B."/>
            <person name="Baker S."/>
            <person name="Barry K."/>
            <person name="Bills G."/>
            <person name="Bluhm B."/>
            <person name="Cannon C."/>
            <person name="Castanera R."/>
            <person name="Culley D."/>
            <person name="Daum C."/>
            <person name="Ezra D."/>
            <person name="Gonzalez J."/>
            <person name="Henrissat B."/>
            <person name="Kuo A."/>
            <person name="Liang C."/>
            <person name="Lipzen A."/>
            <person name="Lutzoni F."/>
            <person name="Magnuson J."/>
            <person name="Mondo S."/>
            <person name="Nolan M."/>
            <person name="Ohm R."/>
            <person name="Pangilinan J."/>
            <person name="Park H.-J."/>
            <person name="Ramirez L."/>
            <person name="Alfaro M."/>
            <person name="Sun H."/>
            <person name="Tritt A."/>
            <person name="Yoshinaga Y."/>
            <person name="Zwiers L.-H."/>
            <person name="Turgeon B."/>
            <person name="Goodwin S."/>
            <person name="Spatafora J."/>
            <person name="Crous P."/>
            <person name="Grigoriev I."/>
        </authorList>
    </citation>
    <scope>NUCLEOTIDE SEQUENCE</scope>
    <source>
        <strain evidence="1 3">CBS 304.34</strain>
    </source>
</reference>
<evidence type="ECO:0000313" key="1">
    <source>
        <dbReference type="EMBL" id="KAF2803015.1"/>
    </source>
</evidence>
<evidence type="ECO:0000313" key="3">
    <source>
        <dbReference type="RefSeq" id="XP_033569979.1"/>
    </source>
</evidence>
<dbReference type="GeneID" id="54457075"/>
<keyword evidence="2" id="KW-1185">Reference proteome</keyword>
<accession>A0A6A6Y464</accession>
<dbReference type="EMBL" id="MU003720">
    <property type="protein sequence ID" value="KAF2803015.1"/>
    <property type="molecule type" value="Genomic_DNA"/>
</dbReference>
<proteinExistence type="predicted"/>
<dbReference type="InterPro" id="IPR007817">
    <property type="entry name" value="Isocyanide_synthase_DIT1"/>
</dbReference>
<feature type="non-terminal residue" evidence="1">
    <location>
        <position position="1"/>
    </location>
</feature>
<reference evidence="3" key="2">
    <citation type="submission" date="2020-04" db="EMBL/GenBank/DDBJ databases">
        <authorList>
            <consortium name="NCBI Genome Project"/>
        </authorList>
    </citation>
    <scope>NUCLEOTIDE SEQUENCE</scope>
    <source>
        <strain evidence="3">CBS 304.34</strain>
    </source>
</reference>
<evidence type="ECO:0008006" key="4">
    <source>
        <dbReference type="Google" id="ProtNLM"/>
    </source>
</evidence>
<dbReference type="Pfam" id="PF05141">
    <property type="entry name" value="DIT1_PvcA"/>
    <property type="match status" value="1"/>
</dbReference>
<dbReference type="RefSeq" id="XP_033569979.1">
    <property type="nucleotide sequence ID" value="XM_033716182.1"/>
</dbReference>
<sequence>AAQILSIIESYGVHFERGIGSWDAFDKFLPVVAKQVERNERVRLLLPGFPFKSPNSKDLVLGTMPDLGEELALAHLNGLCENISTVYGQGAEVQICSDGVVYNDLVGVPDETVWDYGEALREVAVRNGLHNITFIRLSDLLDHPGHHYDGRESAKAYYAQHVPRIRRELVYRYGDPDFDVELAIKSDKDVALTYSTCDAVLTKDLAGNDRNQSMFPEAVAQSMLIRGKAHGTALQANRRDFIRLSIHDSVGKGKLSVSLIPHERGSIGLMPWRSSVAIDADGSYRTVYPDDVRDTHDLIRKNGQPYFFRIKSDLFDWSSSGLAPSISNIFTLAV</sequence>
<dbReference type="OrthoDB" id="429813at2759"/>
<name>A0A6A6Y464_9PEZI</name>